<dbReference type="EMBL" id="VLYX01000052">
    <property type="protein sequence ID" value="MDR4329182.1"/>
    <property type="molecule type" value="Genomic_DNA"/>
</dbReference>
<proteinExistence type="predicted"/>
<evidence type="ECO:0000313" key="1">
    <source>
        <dbReference type="EMBL" id="MDR4329182.1"/>
    </source>
</evidence>
<sequence>MSVVLFFIQYLTSYINIYLGINSHHYIVEHLNRTVVCFYFNIGFSSNFILKPHVIKTVKQNYLLCTADKVSILHAIHA</sequence>
<dbReference type="AlphaFoldDB" id="A0A2B6XHR0"/>
<comment type="caution">
    <text evidence="1">The sequence shown here is derived from an EMBL/GenBank/DDBJ whole genome shotgun (WGS) entry which is preliminary data.</text>
</comment>
<evidence type="ECO:0000313" key="2">
    <source>
        <dbReference type="Proteomes" id="UP001248134"/>
    </source>
</evidence>
<organism evidence="1 2">
    <name type="scientific">Bacillus pseudomycoides</name>
    <dbReference type="NCBI Taxonomy" id="64104"/>
    <lineage>
        <taxon>Bacteria</taxon>
        <taxon>Bacillati</taxon>
        <taxon>Bacillota</taxon>
        <taxon>Bacilli</taxon>
        <taxon>Bacillales</taxon>
        <taxon>Bacillaceae</taxon>
        <taxon>Bacillus</taxon>
        <taxon>Bacillus cereus group</taxon>
    </lineage>
</organism>
<reference evidence="1" key="1">
    <citation type="submission" date="2019-07" db="EMBL/GenBank/DDBJ databases">
        <title>Phylogenomic Reclassification of ATCC Bacillus Strains and Various Taxa within the Genus Bacillus.</title>
        <authorList>
            <person name="Riojas M.A."/>
            <person name="Frank A.M."/>
            <person name="Fenn S.L."/>
            <person name="King S.P."/>
            <person name="Brower S.M."/>
            <person name="Hazbon M.H."/>
        </authorList>
    </citation>
    <scope>NUCLEOTIDE SEQUENCE</scope>
    <source>
        <strain evidence="1">NR-12239</strain>
    </source>
</reference>
<gene>
    <name evidence="1" type="ORF">FOS08_25910</name>
</gene>
<name>A0A2B6XHR0_9BACI</name>
<dbReference type="Proteomes" id="UP001248134">
    <property type="component" value="Unassembled WGS sequence"/>
</dbReference>
<protein>
    <submittedName>
        <fullName evidence="1">Uncharacterized protein</fullName>
    </submittedName>
</protein>
<accession>A0A2B6XHR0</accession>